<dbReference type="EMBL" id="RMBX01000005">
    <property type="protein sequence ID" value="RPD41271.1"/>
    <property type="molecule type" value="Genomic_DNA"/>
</dbReference>
<dbReference type="AlphaFoldDB" id="A0A3N4MC63"/>
<dbReference type="Proteomes" id="UP000279089">
    <property type="component" value="Unassembled WGS sequence"/>
</dbReference>
<dbReference type="GO" id="GO:0003677">
    <property type="term" value="F:DNA binding"/>
    <property type="evidence" value="ECO:0007669"/>
    <property type="project" value="InterPro"/>
</dbReference>
<proteinExistence type="predicted"/>
<gene>
    <name evidence="2" type="ORF">EG028_11380</name>
</gene>
<accession>A0A3N4MC63</accession>
<dbReference type="InterPro" id="IPR010982">
    <property type="entry name" value="Lambda_DNA-bd_dom_sf"/>
</dbReference>
<name>A0A3N4MC63_9BACT</name>
<comment type="caution">
    <text evidence="2">The sequence shown here is derived from an EMBL/GenBank/DDBJ whole genome shotgun (WGS) entry which is preliminary data.</text>
</comment>
<dbReference type="SUPFAM" id="SSF47413">
    <property type="entry name" value="lambda repressor-like DNA-binding domains"/>
    <property type="match status" value="1"/>
</dbReference>
<reference evidence="3" key="1">
    <citation type="submission" date="2018-11" db="EMBL/GenBank/DDBJ databases">
        <title>Chitinophaga lutea sp.nov., isolate from arsenic contaminated soil.</title>
        <authorList>
            <person name="Zong Y."/>
        </authorList>
    </citation>
    <scope>NUCLEOTIDE SEQUENCE [LARGE SCALE GENOMIC DNA]</scope>
    <source>
        <strain evidence="3">YLT18</strain>
    </source>
</reference>
<evidence type="ECO:0000313" key="3">
    <source>
        <dbReference type="Proteomes" id="UP000279089"/>
    </source>
</evidence>
<sequence>MRSAIDIYVIDKVREKREAADMSQEQLSEKAGFNSNGFVGQAESPKYSKRYNVQHLNKFAVIFNCSPKDFLPEVAFVESAPHSTEQNPA</sequence>
<dbReference type="Gene3D" id="1.10.260.40">
    <property type="entry name" value="lambda repressor-like DNA-binding domains"/>
    <property type="match status" value="1"/>
</dbReference>
<dbReference type="PROSITE" id="PS50943">
    <property type="entry name" value="HTH_CROC1"/>
    <property type="match status" value="1"/>
</dbReference>
<protein>
    <submittedName>
        <fullName evidence="2">XRE family transcriptional regulator</fullName>
    </submittedName>
</protein>
<dbReference type="InterPro" id="IPR001387">
    <property type="entry name" value="Cro/C1-type_HTH"/>
</dbReference>
<evidence type="ECO:0000313" key="2">
    <source>
        <dbReference type="EMBL" id="RPD41271.1"/>
    </source>
</evidence>
<keyword evidence="3" id="KW-1185">Reference proteome</keyword>
<dbReference type="CDD" id="cd00093">
    <property type="entry name" value="HTH_XRE"/>
    <property type="match status" value="1"/>
</dbReference>
<evidence type="ECO:0000259" key="1">
    <source>
        <dbReference type="PROSITE" id="PS50943"/>
    </source>
</evidence>
<feature type="domain" description="HTH cro/C1-type" evidence="1">
    <location>
        <begin position="13"/>
        <end position="70"/>
    </location>
</feature>
<organism evidence="2 3">
    <name type="scientific">Chitinophaga barathri</name>
    <dbReference type="NCBI Taxonomy" id="1647451"/>
    <lineage>
        <taxon>Bacteria</taxon>
        <taxon>Pseudomonadati</taxon>
        <taxon>Bacteroidota</taxon>
        <taxon>Chitinophagia</taxon>
        <taxon>Chitinophagales</taxon>
        <taxon>Chitinophagaceae</taxon>
        <taxon>Chitinophaga</taxon>
    </lineage>
</organism>
<dbReference type="OrthoDB" id="1098513at2"/>
<dbReference type="SMART" id="SM00530">
    <property type="entry name" value="HTH_XRE"/>
    <property type="match status" value="1"/>
</dbReference>